<gene>
    <name evidence="1" type="ORF">SAMN05421508_101657</name>
</gene>
<dbReference type="OrthoDB" id="7307348at2"/>
<sequence length="73" mass="7810">MATYMIKVAGEGLVAKAHKLADPGPTTGSSIIYEVVEVPDGLSAEDVIERFKRFAAPKDRFEISFAELPDAAA</sequence>
<name>A0A286G5G9_9PROT</name>
<accession>A0A286G5G9</accession>
<dbReference type="RefSeq" id="WP_097277524.1">
    <property type="nucleotide sequence ID" value="NZ_OCNJ01000001.1"/>
</dbReference>
<dbReference type="AlphaFoldDB" id="A0A286G5G9"/>
<evidence type="ECO:0000313" key="2">
    <source>
        <dbReference type="Proteomes" id="UP000219621"/>
    </source>
</evidence>
<reference evidence="1 2" key="1">
    <citation type="submission" date="2017-09" db="EMBL/GenBank/DDBJ databases">
        <authorList>
            <person name="Ehlers B."/>
            <person name="Leendertz F.H."/>
        </authorList>
    </citation>
    <scope>NUCLEOTIDE SEQUENCE [LARGE SCALE GENOMIC DNA]</scope>
    <source>
        <strain evidence="1 2">USBA 140</strain>
    </source>
</reference>
<dbReference type="EMBL" id="OCNJ01000001">
    <property type="protein sequence ID" value="SOD90781.1"/>
    <property type="molecule type" value="Genomic_DNA"/>
</dbReference>
<dbReference type="Proteomes" id="UP000219621">
    <property type="component" value="Unassembled WGS sequence"/>
</dbReference>
<protein>
    <submittedName>
        <fullName evidence="1">Uncharacterized protein</fullName>
    </submittedName>
</protein>
<organism evidence="1 2">
    <name type="scientific">Caenispirillum bisanense</name>
    <dbReference type="NCBI Taxonomy" id="414052"/>
    <lineage>
        <taxon>Bacteria</taxon>
        <taxon>Pseudomonadati</taxon>
        <taxon>Pseudomonadota</taxon>
        <taxon>Alphaproteobacteria</taxon>
        <taxon>Rhodospirillales</taxon>
        <taxon>Novispirillaceae</taxon>
        <taxon>Caenispirillum</taxon>
    </lineage>
</organism>
<proteinExistence type="predicted"/>
<keyword evidence="2" id="KW-1185">Reference proteome</keyword>
<evidence type="ECO:0000313" key="1">
    <source>
        <dbReference type="EMBL" id="SOD90781.1"/>
    </source>
</evidence>